<protein>
    <submittedName>
        <fullName evidence="3">Uncharacterized protein</fullName>
    </submittedName>
</protein>
<feature type="region of interest" description="Disordered" evidence="1">
    <location>
        <begin position="1"/>
        <end position="30"/>
    </location>
</feature>
<keyword evidence="2" id="KW-0472">Membrane</keyword>
<gene>
    <name evidence="3" type="ORF">D3273_19265</name>
</gene>
<name>A0A4Q2U1H1_9HYPH</name>
<reference evidence="3 4" key="1">
    <citation type="submission" date="2018-12" db="EMBL/GenBank/DDBJ databases">
        <authorList>
            <person name="Grouzdev D.S."/>
            <person name="Krutkina M.S."/>
        </authorList>
    </citation>
    <scope>NUCLEOTIDE SEQUENCE [LARGE SCALE GENOMIC DNA]</scope>
    <source>
        <strain evidence="3 4">RmlP026</strain>
    </source>
</reference>
<dbReference type="EMBL" id="QYBB01000027">
    <property type="protein sequence ID" value="RYC30309.1"/>
    <property type="molecule type" value="Genomic_DNA"/>
</dbReference>
<organism evidence="3 4">
    <name type="scientific">Lichenibacterium minor</name>
    <dbReference type="NCBI Taxonomy" id="2316528"/>
    <lineage>
        <taxon>Bacteria</taxon>
        <taxon>Pseudomonadati</taxon>
        <taxon>Pseudomonadota</taxon>
        <taxon>Alphaproteobacteria</taxon>
        <taxon>Hyphomicrobiales</taxon>
        <taxon>Lichenihabitantaceae</taxon>
        <taxon>Lichenibacterium</taxon>
    </lineage>
</organism>
<evidence type="ECO:0000256" key="1">
    <source>
        <dbReference type="SAM" id="MobiDB-lite"/>
    </source>
</evidence>
<feature type="transmembrane region" description="Helical" evidence="2">
    <location>
        <begin position="53"/>
        <end position="73"/>
    </location>
</feature>
<keyword evidence="4" id="KW-1185">Reference proteome</keyword>
<comment type="caution">
    <text evidence="3">The sequence shown here is derived from an EMBL/GenBank/DDBJ whole genome shotgun (WGS) entry which is preliminary data.</text>
</comment>
<evidence type="ECO:0000313" key="3">
    <source>
        <dbReference type="EMBL" id="RYC30309.1"/>
    </source>
</evidence>
<accession>A0A4Q2U1H1</accession>
<keyword evidence="2" id="KW-0812">Transmembrane</keyword>
<dbReference type="Proteomes" id="UP000290759">
    <property type="component" value="Unassembled WGS sequence"/>
</dbReference>
<keyword evidence="2" id="KW-1133">Transmembrane helix</keyword>
<sequence>MSQNESHTSPKSGGTGATSDPSGTTPGRSIKGYGVAMSSFLDRYPVIRRRKWFIAWSVAPLLAAGVLVATHRVEASGDPDVSCSSYTAVQLVGDIVKERVFASGAKVMLDSDRFGGKLVDIAVVSDKPLTCSASFVPTLAFSKAVLDDAAKAGTSKAALDEFHSNAIDKYSAMLKYKVRDNGSGKIYITVIEGLDAFDD</sequence>
<proteinExistence type="predicted"/>
<dbReference type="AlphaFoldDB" id="A0A4Q2U1H1"/>
<reference evidence="3 4" key="2">
    <citation type="submission" date="2019-02" db="EMBL/GenBank/DDBJ databases">
        <title>'Lichenibacterium ramalinii' gen. nov. sp. nov., 'Lichenibacterium minor' gen. nov. sp. nov.</title>
        <authorList>
            <person name="Pankratov T."/>
        </authorList>
    </citation>
    <scope>NUCLEOTIDE SEQUENCE [LARGE SCALE GENOMIC DNA]</scope>
    <source>
        <strain evidence="3 4">RmlP026</strain>
    </source>
</reference>
<evidence type="ECO:0000256" key="2">
    <source>
        <dbReference type="SAM" id="Phobius"/>
    </source>
</evidence>
<evidence type="ECO:0000313" key="4">
    <source>
        <dbReference type="Proteomes" id="UP000290759"/>
    </source>
</evidence>
<dbReference type="RefSeq" id="WP_129228526.1">
    <property type="nucleotide sequence ID" value="NZ_QYBB01000027.1"/>
</dbReference>
<feature type="compositionally biased region" description="Polar residues" evidence="1">
    <location>
        <begin position="1"/>
        <end position="27"/>
    </location>
</feature>